<keyword evidence="3" id="KW-1185">Reference proteome</keyword>
<organism evidence="2 3">
    <name type="scientific">Paracidovorax citrulli</name>
    <name type="common">Acidovorax citrulli</name>
    <dbReference type="NCBI Taxonomy" id="80869"/>
    <lineage>
        <taxon>Bacteria</taxon>
        <taxon>Pseudomonadati</taxon>
        <taxon>Pseudomonadota</taxon>
        <taxon>Betaproteobacteria</taxon>
        <taxon>Burkholderiales</taxon>
        <taxon>Comamonadaceae</taxon>
        <taxon>Paracidovorax</taxon>
    </lineage>
</organism>
<evidence type="ECO:0000313" key="3">
    <source>
        <dbReference type="Proteomes" id="UP001242732"/>
    </source>
</evidence>
<gene>
    <name evidence="2" type="ORF">QRO08_09690</name>
</gene>
<protein>
    <recommendedName>
        <fullName evidence="4">ArsR family transcriptional regulator</fullName>
    </recommendedName>
</protein>
<dbReference type="RefSeq" id="WP_011795460.1">
    <property type="nucleotide sequence ID" value="NZ_CP127363.1"/>
</dbReference>
<feature type="region of interest" description="Disordered" evidence="1">
    <location>
        <begin position="12"/>
        <end position="34"/>
    </location>
</feature>
<name>A0ABY9AV50_PARCI</name>
<evidence type="ECO:0000256" key="1">
    <source>
        <dbReference type="SAM" id="MobiDB-lite"/>
    </source>
</evidence>
<accession>A0ABY9AV50</accession>
<evidence type="ECO:0000313" key="2">
    <source>
        <dbReference type="EMBL" id="WIY50809.1"/>
    </source>
</evidence>
<sequence>MTMNDPMDWLAAQIGARQEPPRPQHTNPRPAGVIRPGSGTDVLLRFLRLHPLRWFFHVELVLALGRSKGEVDWALQYLAGQGFILAETAELPGRKPVARYKLKGN</sequence>
<dbReference type="EMBL" id="CP127363">
    <property type="protein sequence ID" value="WIY50809.1"/>
    <property type="molecule type" value="Genomic_DNA"/>
</dbReference>
<dbReference type="Proteomes" id="UP001242732">
    <property type="component" value="Chromosome"/>
</dbReference>
<evidence type="ECO:0008006" key="4">
    <source>
        <dbReference type="Google" id="ProtNLM"/>
    </source>
</evidence>
<reference evidence="2 3" key="1">
    <citation type="submission" date="2023-06" db="EMBL/GenBank/DDBJ databases">
        <authorList>
            <person name="Ham H."/>
            <person name="Park D.S."/>
        </authorList>
    </citation>
    <scope>NUCLEOTIDE SEQUENCE [LARGE SCALE GENOMIC DNA]</scope>
    <source>
        <strain evidence="2 3">KACC 17005</strain>
    </source>
</reference>
<proteinExistence type="predicted"/>